<dbReference type="Proteomes" id="UP000070096">
    <property type="component" value="Unassembled WGS sequence"/>
</dbReference>
<proteinExistence type="predicted"/>
<evidence type="ECO:0000313" key="3">
    <source>
        <dbReference type="Proteomes" id="UP000070096"/>
    </source>
</evidence>
<feature type="transmembrane region" description="Helical" evidence="1">
    <location>
        <begin position="33"/>
        <end position="57"/>
    </location>
</feature>
<dbReference type="PATRIC" id="fig|1302.21.peg.1959"/>
<dbReference type="GO" id="GO:0008233">
    <property type="term" value="F:peptidase activity"/>
    <property type="evidence" value="ECO:0007669"/>
    <property type="project" value="InterPro"/>
</dbReference>
<reference evidence="2 3" key="1">
    <citation type="submission" date="2016-01" db="EMBL/GenBank/DDBJ databases">
        <title>Highly variable Streptococcus oralis are common among viridans streptococci isolated from primates.</title>
        <authorList>
            <person name="Denapaite D."/>
            <person name="Rieger M."/>
            <person name="Koendgen S."/>
            <person name="Brueckner R."/>
            <person name="Ochigava I."/>
            <person name="Kappeler P."/>
            <person name="Maetz-Rensing K."/>
            <person name="Leendertz F."/>
            <person name="Hakenbeck R."/>
        </authorList>
    </citation>
    <scope>NUCLEOTIDE SEQUENCE [LARGE SCALE GENOMIC DNA]</scope>
    <source>
        <strain evidence="2 3">DD07</strain>
    </source>
</reference>
<organism evidence="2 3">
    <name type="scientific">Streptococcus gordonii</name>
    <dbReference type="NCBI Taxonomy" id="1302"/>
    <lineage>
        <taxon>Bacteria</taxon>
        <taxon>Bacillati</taxon>
        <taxon>Bacillota</taxon>
        <taxon>Bacilli</taxon>
        <taxon>Lactobacillales</taxon>
        <taxon>Streptococcaceae</taxon>
        <taxon>Streptococcus</taxon>
    </lineage>
</organism>
<dbReference type="InterPro" id="IPR026898">
    <property type="entry name" value="PrsW"/>
</dbReference>
<evidence type="ECO:0000256" key="1">
    <source>
        <dbReference type="SAM" id="Phobius"/>
    </source>
</evidence>
<feature type="transmembrane region" description="Helical" evidence="1">
    <location>
        <begin position="69"/>
        <end position="91"/>
    </location>
</feature>
<keyword evidence="1" id="KW-1133">Transmembrane helix</keyword>
<feature type="transmembrane region" description="Helical" evidence="1">
    <location>
        <begin position="139"/>
        <end position="161"/>
    </location>
</feature>
<dbReference type="AlphaFoldDB" id="A0A139N116"/>
<sequence length="273" mass="29835">MKKKSVFLLFLALICIGIEYETKTYTLGELSGKAYGIIGLAALLALLYIVPASLIILHVQKKWKTPLASLIIALLGGLFIAGWTSGLANTYIHDGVSTLSISFISDLESAIIAPLVEEPLKLIGVAFALYLVPVKNLKSILLLGIAAGFGFQISEDFSYILSDMSEGFSFAISGILGRVVSSIASHWLYTGLTAFGLTLMIRYRKKNASNFKTGLIYFLAAFILHFIWNSPLSAIETEIPLVRPILSALAIFTFFLAYQTATRLDNDQPSLHF</sequence>
<evidence type="ECO:0008006" key="4">
    <source>
        <dbReference type="Google" id="ProtNLM"/>
    </source>
</evidence>
<evidence type="ECO:0000313" key="2">
    <source>
        <dbReference type="EMBL" id="KXT69632.1"/>
    </source>
</evidence>
<dbReference type="EMBL" id="LQRC01000235">
    <property type="protein sequence ID" value="KXT69632.1"/>
    <property type="molecule type" value="Genomic_DNA"/>
</dbReference>
<dbReference type="Pfam" id="PF13367">
    <property type="entry name" value="PrsW-protease"/>
    <property type="match status" value="1"/>
</dbReference>
<gene>
    <name evidence="2" type="ORF">SGODD07_01772</name>
</gene>
<feature type="transmembrane region" description="Helical" evidence="1">
    <location>
        <begin position="210"/>
        <end position="228"/>
    </location>
</feature>
<name>A0A139N116_STRGN</name>
<comment type="caution">
    <text evidence="2">The sequence shown here is derived from an EMBL/GenBank/DDBJ whole genome shotgun (WGS) entry which is preliminary data.</text>
</comment>
<dbReference type="PANTHER" id="PTHR36844">
    <property type="entry name" value="PROTEASE PRSW"/>
    <property type="match status" value="1"/>
</dbReference>
<feature type="transmembrane region" description="Helical" evidence="1">
    <location>
        <begin position="111"/>
        <end position="132"/>
    </location>
</feature>
<dbReference type="PANTHER" id="PTHR36844:SF1">
    <property type="entry name" value="PROTEASE PRSW"/>
    <property type="match status" value="1"/>
</dbReference>
<feature type="transmembrane region" description="Helical" evidence="1">
    <location>
        <begin position="240"/>
        <end position="258"/>
    </location>
</feature>
<keyword evidence="1" id="KW-0812">Transmembrane</keyword>
<accession>A0A139N116</accession>
<protein>
    <recommendedName>
        <fullName evidence="4">PrsW family intramembrane metalloprotease</fullName>
    </recommendedName>
</protein>
<keyword evidence="1" id="KW-0472">Membrane</keyword>